<evidence type="ECO:0000313" key="9">
    <source>
        <dbReference type="EMBL" id="KAK7891602.1"/>
    </source>
</evidence>
<dbReference type="PROSITE" id="PS51421">
    <property type="entry name" value="RAS"/>
    <property type="match status" value="1"/>
</dbReference>
<keyword evidence="2 7" id="KW-0547">Nucleotide-binding</keyword>
<proteinExistence type="inferred from homology"/>
<accession>A0AAW0NGS2</accession>
<dbReference type="Gene3D" id="3.40.50.300">
    <property type="entry name" value="P-loop containing nucleotide triphosphate hydrolases"/>
    <property type="match status" value="1"/>
</dbReference>
<comment type="similarity">
    <text evidence="1 7">Belongs to the small GTPase superfamily. Rab family.</text>
</comment>
<evidence type="ECO:0000256" key="3">
    <source>
        <dbReference type="ARBA" id="ARBA00023134"/>
    </source>
</evidence>
<dbReference type="PROSITE" id="PS51419">
    <property type="entry name" value="RAB"/>
    <property type="match status" value="1"/>
</dbReference>
<evidence type="ECO:0000256" key="7">
    <source>
        <dbReference type="RuleBase" id="RU367128"/>
    </source>
</evidence>
<dbReference type="PROSITE" id="PS51417">
    <property type="entry name" value="ARF"/>
    <property type="match status" value="1"/>
</dbReference>
<evidence type="ECO:0000313" key="10">
    <source>
        <dbReference type="Proteomes" id="UP001460270"/>
    </source>
</evidence>
<comment type="caution">
    <text evidence="9">The sequence shown here is derived from an EMBL/GenBank/DDBJ whole genome shotgun (WGS) entry which is preliminary data.</text>
</comment>
<dbReference type="InterPro" id="IPR030697">
    <property type="entry name" value="Rab29/Rab38/Rab32"/>
</dbReference>
<feature type="compositionally biased region" description="Basic and acidic residues" evidence="8">
    <location>
        <begin position="262"/>
        <end position="280"/>
    </location>
</feature>
<dbReference type="Pfam" id="PF00071">
    <property type="entry name" value="Ras"/>
    <property type="match status" value="1"/>
</dbReference>
<dbReference type="GO" id="GO:0008333">
    <property type="term" value="P:endosome to lysosome transport"/>
    <property type="evidence" value="ECO:0007669"/>
    <property type="project" value="TreeGrafter"/>
</dbReference>
<dbReference type="GO" id="GO:0005770">
    <property type="term" value="C:late endosome"/>
    <property type="evidence" value="ECO:0007669"/>
    <property type="project" value="TreeGrafter"/>
</dbReference>
<dbReference type="GO" id="GO:0045335">
    <property type="term" value="C:phagocytic vesicle"/>
    <property type="evidence" value="ECO:0007669"/>
    <property type="project" value="TreeGrafter"/>
</dbReference>
<dbReference type="GO" id="GO:0005525">
    <property type="term" value="F:GTP binding"/>
    <property type="evidence" value="ECO:0007669"/>
    <property type="project" value="UniProtKB-UniRule"/>
</dbReference>
<keyword evidence="5 7" id="KW-0636">Prenylation</keyword>
<keyword evidence="4 7" id="KW-0449">Lipoprotein</keyword>
<dbReference type="PANTHER" id="PTHR47981">
    <property type="entry name" value="RAB FAMILY"/>
    <property type="match status" value="1"/>
</dbReference>
<dbReference type="InterPro" id="IPR001806">
    <property type="entry name" value="Small_GTPase"/>
</dbReference>
<dbReference type="GO" id="GO:0005802">
    <property type="term" value="C:trans-Golgi network"/>
    <property type="evidence" value="ECO:0007669"/>
    <property type="project" value="UniProtKB-UniRule"/>
</dbReference>
<dbReference type="GO" id="GO:0016020">
    <property type="term" value="C:membrane"/>
    <property type="evidence" value="ECO:0007669"/>
    <property type="project" value="UniProtKB-SubCell"/>
</dbReference>
<dbReference type="PRINTS" id="PR00449">
    <property type="entry name" value="RASTRNSFRMNG"/>
</dbReference>
<dbReference type="AlphaFoldDB" id="A0AAW0NGS2"/>
<dbReference type="GO" id="GO:0090385">
    <property type="term" value="P:phagosome-lysosome fusion"/>
    <property type="evidence" value="ECO:0007669"/>
    <property type="project" value="TreeGrafter"/>
</dbReference>
<comment type="function">
    <text evidence="7">The small GTPases Rab are key regulators in vesicle trafficking.</text>
</comment>
<organism evidence="9 10">
    <name type="scientific">Mugilogobius chulae</name>
    <name type="common">yellowstripe goby</name>
    <dbReference type="NCBI Taxonomy" id="88201"/>
    <lineage>
        <taxon>Eukaryota</taxon>
        <taxon>Metazoa</taxon>
        <taxon>Chordata</taxon>
        <taxon>Craniata</taxon>
        <taxon>Vertebrata</taxon>
        <taxon>Euteleostomi</taxon>
        <taxon>Actinopterygii</taxon>
        <taxon>Neopterygii</taxon>
        <taxon>Teleostei</taxon>
        <taxon>Neoteleostei</taxon>
        <taxon>Acanthomorphata</taxon>
        <taxon>Gobiaria</taxon>
        <taxon>Gobiiformes</taxon>
        <taxon>Gobioidei</taxon>
        <taxon>Gobiidae</taxon>
        <taxon>Gobionellinae</taxon>
        <taxon>Mugilogobius</taxon>
    </lineage>
</organism>
<comment type="subcellular location">
    <subcellularLocation>
        <location evidence="6">Endomembrane system</location>
        <topology evidence="6">Lipid-anchor</topology>
        <orientation evidence="6">Cytoplasmic side</orientation>
    </subcellularLocation>
    <subcellularLocation>
        <location evidence="7">Membrane</location>
        <topology evidence="7">Lipid-anchor</topology>
    </subcellularLocation>
</comment>
<dbReference type="SMART" id="SM00174">
    <property type="entry name" value="RHO"/>
    <property type="match status" value="1"/>
</dbReference>
<evidence type="ECO:0000256" key="1">
    <source>
        <dbReference type="ARBA" id="ARBA00006270"/>
    </source>
</evidence>
<dbReference type="PANTHER" id="PTHR47981:SF41">
    <property type="entry name" value="RAS-RELATED PROTEIN RAB-32 ISOFORM X1"/>
    <property type="match status" value="1"/>
</dbReference>
<evidence type="ECO:0000256" key="2">
    <source>
        <dbReference type="ARBA" id="ARBA00022741"/>
    </source>
</evidence>
<feature type="region of interest" description="Disordered" evidence="8">
    <location>
        <begin position="259"/>
        <end position="280"/>
    </location>
</feature>
<dbReference type="GO" id="GO:0003924">
    <property type="term" value="F:GTPase activity"/>
    <property type="evidence" value="ECO:0007669"/>
    <property type="project" value="UniProtKB-UniRule"/>
</dbReference>
<dbReference type="SMART" id="SM00175">
    <property type="entry name" value="RAB"/>
    <property type="match status" value="1"/>
</dbReference>
<dbReference type="SMART" id="SM00176">
    <property type="entry name" value="RAN"/>
    <property type="match status" value="1"/>
</dbReference>
<evidence type="ECO:0000256" key="5">
    <source>
        <dbReference type="ARBA" id="ARBA00023289"/>
    </source>
</evidence>
<dbReference type="CDD" id="cd04107">
    <property type="entry name" value="Rab32_Rab38"/>
    <property type="match status" value="1"/>
</dbReference>
<dbReference type="GO" id="GO:0005764">
    <property type="term" value="C:lysosome"/>
    <property type="evidence" value="ECO:0007669"/>
    <property type="project" value="TreeGrafter"/>
</dbReference>
<dbReference type="EMBL" id="JBBPFD010000017">
    <property type="protein sequence ID" value="KAK7891602.1"/>
    <property type="molecule type" value="Genomic_DNA"/>
</dbReference>
<dbReference type="SMART" id="SM00173">
    <property type="entry name" value="RAS"/>
    <property type="match status" value="1"/>
</dbReference>
<dbReference type="Proteomes" id="UP001460270">
    <property type="component" value="Unassembled WGS sequence"/>
</dbReference>
<evidence type="ECO:0000256" key="6">
    <source>
        <dbReference type="ARBA" id="ARBA00046278"/>
    </source>
</evidence>
<evidence type="ECO:0000256" key="8">
    <source>
        <dbReference type="SAM" id="MobiDB-lite"/>
    </source>
</evidence>
<sequence>MEVCTDHLFKVLVIGDKFVGKTSIVLRYVKKSFSPNYKTTLGVDFMLKTIQLDPRTVVRLQFWDIAGQERTRNLSRVFFKEAKGALVVFDASDCNTLESAAQWKRDLDSKVTRDNGQPIPALLLANKCDLLKQRDRDSMAPTLDDFCRDNHFTGWFETSAKEDINIQEVGSFLVDRMITNSSTNSRRKKDVIKAERGSDHCKRNNHIMDWDGARVIGSENNKYKRWIKEAIEIRKRGTNSINRDDGAFLLSHTWDTLLQRPPGDRRRGQSDRRADHASRK</sequence>
<dbReference type="InterPro" id="IPR027417">
    <property type="entry name" value="P-loop_NTPase"/>
</dbReference>
<dbReference type="FunFam" id="3.40.50.300:FF:000222">
    <property type="entry name" value="RAB32, member RAS oncogene family"/>
    <property type="match status" value="1"/>
</dbReference>
<protein>
    <recommendedName>
        <fullName evidence="7">Ras-related protein Rab</fullName>
    </recommendedName>
</protein>
<name>A0AAW0NGS2_9GOBI</name>
<dbReference type="NCBIfam" id="TIGR00231">
    <property type="entry name" value="small_GTP"/>
    <property type="match status" value="1"/>
</dbReference>
<evidence type="ECO:0000256" key="4">
    <source>
        <dbReference type="ARBA" id="ARBA00023288"/>
    </source>
</evidence>
<gene>
    <name evidence="9" type="ORF">WMY93_023565</name>
</gene>
<dbReference type="InterPro" id="IPR005225">
    <property type="entry name" value="Small_GTP-bd"/>
</dbReference>
<keyword evidence="3 7" id="KW-0342">GTP-binding</keyword>
<keyword evidence="7" id="KW-0472">Membrane</keyword>
<reference evidence="10" key="1">
    <citation type="submission" date="2024-04" db="EMBL/GenBank/DDBJ databases">
        <title>Salinicola lusitanus LLJ914,a marine bacterium isolated from the Okinawa Trough.</title>
        <authorList>
            <person name="Li J."/>
        </authorList>
    </citation>
    <scope>NUCLEOTIDE SEQUENCE [LARGE SCALE GENOMIC DNA]</scope>
</reference>
<keyword evidence="10" id="KW-1185">Reference proteome</keyword>
<dbReference type="SUPFAM" id="SSF52540">
    <property type="entry name" value="P-loop containing nucleoside triphosphate hydrolases"/>
    <property type="match status" value="1"/>
</dbReference>